<evidence type="ECO:0000313" key="13">
    <source>
        <dbReference type="Ensembl" id="ENSOKIP00005006988.1"/>
    </source>
</evidence>
<keyword evidence="5" id="KW-0810">Translation regulation</keyword>
<keyword evidence="14" id="KW-1185">Reference proteome</keyword>
<dbReference type="FunFam" id="3.30.420.10:FF:000014">
    <property type="entry name" value="Piwi-like RNA-mediated gene silencing 1"/>
    <property type="match status" value="1"/>
</dbReference>
<dbReference type="SUPFAM" id="SSF101690">
    <property type="entry name" value="PAZ domain"/>
    <property type="match status" value="1"/>
</dbReference>
<keyword evidence="6" id="KW-0694">RNA-binding</keyword>
<evidence type="ECO:0000256" key="5">
    <source>
        <dbReference type="ARBA" id="ARBA00022845"/>
    </source>
</evidence>
<dbReference type="GO" id="GO:0030154">
    <property type="term" value="P:cell differentiation"/>
    <property type="evidence" value="ECO:0007669"/>
    <property type="project" value="UniProtKB-KW"/>
</dbReference>
<evidence type="ECO:0000259" key="11">
    <source>
        <dbReference type="PROSITE" id="PS50821"/>
    </source>
</evidence>
<reference evidence="13" key="2">
    <citation type="submission" date="2025-09" db="UniProtKB">
        <authorList>
            <consortium name="Ensembl"/>
        </authorList>
    </citation>
    <scope>IDENTIFICATION</scope>
</reference>
<dbReference type="AlphaFoldDB" id="A0A8C7CNT0"/>
<dbReference type="InterPro" id="IPR003100">
    <property type="entry name" value="PAZ_dom"/>
</dbReference>
<evidence type="ECO:0000259" key="12">
    <source>
        <dbReference type="PROSITE" id="PS50822"/>
    </source>
</evidence>
<dbReference type="GeneTree" id="ENSGT00950000183200"/>
<keyword evidence="2" id="KW-0217">Developmental protein</keyword>
<dbReference type="GO" id="GO:0051321">
    <property type="term" value="P:meiotic cell cycle"/>
    <property type="evidence" value="ECO:0007669"/>
    <property type="project" value="UniProtKB-KW"/>
</dbReference>
<dbReference type="Gene3D" id="2.170.260.10">
    <property type="entry name" value="paz domain"/>
    <property type="match status" value="1"/>
</dbReference>
<evidence type="ECO:0000256" key="9">
    <source>
        <dbReference type="ARBA" id="ARBA00038291"/>
    </source>
</evidence>
<feature type="region of interest" description="Disordered" evidence="10">
    <location>
        <begin position="1"/>
        <end position="21"/>
    </location>
</feature>
<keyword evidence="8" id="KW-0469">Meiosis</keyword>
<dbReference type="InterPro" id="IPR003165">
    <property type="entry name" value="Piwi"/>
</dbReference>
<dbReference type="Pfam" id="PF23278">
    <property type="entry name" value="Piwi_N"/>
    <property type="match status" value="1"/>
</dbReference>
<dbReference type="GO" id="GO:0003723">
    <property type="term" value="F:RNA binding"/>
    <property type="evidence" value="ECO:0007669"/>
    <property type="project" value="UniProtKB-KW"/>
</dbReference>
<dbReference type="GO" id="GO:0006417">
    <property type="term" value="P:regulation of translation"/>
    <property type="evidence" value="ECO:0007669"/>
    <property type="project" value="UniProtKB-KW"/>
</dbReference>
<feature type="domain" description="Piwi" evidence="12">
    <location>
        <begin position="476"/>
        <end position="768"/>
    </location>
</feature>
<dbReference type="InterPro" id="IPR012337">
    <property type="entry name" value="RNaseH-like_sf"/>
</dbReference>
<evidence type="ECO:0000256" key="6">
    <source>
        <dbReference type="ARBA" id="ARBA00022884"/>
    </source>
</evidence>
<evidence type="ECO:0000256" key="3">
    <source>
        <dbReference type="ARBA" id="ARBA00022490"/>
    </source>
</evidence>
<protein>
    <submittedName>
        <fullName evidence="13">Piwi-like RNA-mediated gene silencing 1</fullName>
    </submittedName>
</protein>
<gene>
    <name evidence="13" type="primary">PIWIL1</name>
    <name evidence="13" type="synonym">piwil1</name>
</gene>
<comment type="similarity">
    <text evidence="9">Belongs to the argonaute family. Piwi subfamily.</text>
</comment>
<keyword evidence="7" id="KW-0943">RNA-mediated gene silencing</keyword>
<dbReference type="CDD" id="cd02845">
    <property type="entry name" value="PAZ_piwi_like"/>
    <property type="match status" value="1"/>
</dbReference>
<dbReference type="InterPro" id="IPR036397">
    <property type="entry name" value="RNaseH_sf"/>
</dbReference>
<evidence type="ECO:0000313" key="14">
    <source>
        <dbReference type="Proteomes" id="UP000694557"/>
    </source>
</evidence>
<dbReference type="Pfam" id="PF02170">
    <property type="entry name" value="PAZ"/>
    <property type="match status" value="1"/>
</dbReference>
<evidence type="ECO:0000256" key="7">
    <source>
        <dbReference type="ARBA" id="ARBA00023158"/>
    </source>
</evidence>
<dbReference type="PANTHER" id="PTHR22891">
    <property type="entry name" value="EUKARYOTIC TRANSLATION INITIATION FACTOR 2C"/>
    <property type="match status" value="1"/>
</dbReference>
<proteinExistence type="inferred from homology"/>
<dbReference type="GO" id="GO:0043186">
    <property type="term" value="C:P granule"/>
    <property type="evidence" value="ECO:0007669"/>
    <property type="project" value="UniProtKB-ARBA"/>
</dbReference>
<dbReference type="GO" id="GO:0031047">
    <property type="term" value="P:regulatory ncRNA-mediated gene silencing"/>
    <property type="evidence" value="ECO:0007669"/>
    <property type="project" value="UniProtKB-KW"/>
</dbReference>
<evidence type="ECO:0000256" key="8">
    <source>
        <dbReference type="ARBA" id="ARBA00023254"/>
    </source>
</evidence>
<keyword evidence="4" id="KW-0221">Differentiation</keyword>
<keyword evidence="3" id="KW-0963">Cytoplasm</keyword>
<dbReference type="SMART" id="SM00949">
    <property type="entry name" value="PAZ"/>
    <property type="match status" value="1"/>
</dbReference>
<organism evidence="13 14">
    <name type="scientific">Oncorhynchus kisutch</name>
    <name type="common">Coho salmon</name>
    <name type="synonym">Salmo kisutch</name>
    <dbReference type="NCBI Taxonomy" id="8019"/>
    <lineage>
        <taxon>Eukaryota</taxon>
        <taxon>Metazoa</taxon>
        <taxon>Chordata</taxon>
        <taxon>Craniata</taxon>
        <taxon>Vertebrata</taxon>
        <taxon>Euteleostomi</taxon>
        <taxon>Actinopterygii</taxon>
        <taxon>Neopterygii</taxon>
        <taxon>Teleostei</taxon>
        <taxon>Protacanthopterygii</taxon>
        <taxon>Salmoniformes</taxon>
        <taxon>Salmonidae</taxon>
        <taxon>Salmoninae</taxon>
        <taxon>Oncorhynchus</taxon>
    </lineage>
</organism>
<dbReference type="SUPFAM" id="SSF53098">
    <property type="entry name" value="Ribonuclease H-like"/>
    <property type="match status" value="1"/>
</dbReference>
<dbReference type="CDD" id="cd04658">
    <property type="entry name" value="Piwi_piwi-like_Euk"/>
    <property type="match status" value="1"/>
</dbReference>
<dbReference type="Ensembl" id="ENSOKIT00005007468.1">
    <property type="protein sequence ID" value="ENSOKIP00005006988.1"/>
    <property type="gene ID" value="ENSOKIG00005002027.1"/>
</dbReference>
<dbReference type="Gene3D" id="3.40.50.2300">
    <property type="match status" value="1"/>
</dbReference>
<dbReference type="PROSITE" id="PS50821">
    <property type="entry name" value="PAZ"/>
    <property type="match status" value="1"/>
</dbReference>
<dbReference type="SMART" id="SM00950">
    <property type="entry name" value="Piwi"/>
    <property type="match status" value="1"/>
</dbReference>
<sequence>MTGRARARSRGRARGQETAAPGVVSLHEQLANMLSSGLTVTFDISSGFSGSPIELKANFFKILSRPQWVLYQYHVDFKPVMESRRLRSALMYQHEETLGKARTFDGALLFLPHKLHNTETVLYSETRMGEKVQITVTLTNELPPTSPVCLQFYNIIFRRVLRMLNMQQIGRHYYNPTDPLNIPQHRLTIWPGFTSTILQYESSIMLCTDVSHKVLRSETVLSFMMGLRQQSGDQRFPEACTKELVGLIVLTKYNNKTYRIDDIAWDHTPNNTFKRGDSDISFKDYYKAQYGLDITDGNQVLLISHMKKIGPSGGPPQGPAMLVPEFCYLTGLTDKMRADFNIMKDLSTHTRLTPEQREGRLNRFVGNIHQNTEAQTELNTWGLNFDNKLLSLTGRVLPAERIVQGSRTYNPWQADWSKEMRGIPLISCRPLENWLMFFTRRNNDVAQALLQTLNKVSTPLGIRMQRAIICVGFLPKVVVVLPSNRKDKYDSVKKYLCVDCPTPSQCVVARTLAKQQALMTVATKIALQINCKMGGELWSVEIPLKQLMIVGIDCYHDTAAGKRSIGALVASLNQGMSRWFSKCVLQNRGQEIMDGLKVALQGALKAWLKHNNCLPSRIIVYRDGVGDGMLQSVVNYEVPQIMESIKTMGHDYAPKLTLVVVKKRISSRFFARIDGKLTNPPPGTCIDTEVTRPEWYDFFIVSQAVRMGSVSPTHYNVVYDSSGLKPDHMQRLTYKLCHMYYNWQGIIRVPAPCQYAHKLAFLVGQSIHREPNMNLDDFLYYL</sequence>
<dbReference type="Proteomes" id="UP000694557">
    <property type="component" value="Unassembled WGS sequence"/>
</dbReference>
<reference evidence="13" key="1">
    <citation type="submission" date="2025-08" db="UniProtKB">
        <authorList>
            <consortium name="Ensembl"/>
        </authorList>
    </citation>
    <scope>IDENTIFICATION</scope>
</reference>
<dbReference type="PROSITE" id="PS50822">
    <property type="entry name" value="PIWI"/>
    <property type="match status" value="1"/>
</dbReference>
<feature type="compositionally biased region" description="Basic residues" evidence="10">
    <location>
        <begin position="1"/>
        <end position="13"/>
    </location>
</feature>
<evidence type="ECO:0000256" key="10">
    <source>
        <dbReference type="SAM" id="MobiDB-lite"/>
    </source>
</evidence>
<feature type="domain" description="PAZ" evidence="11">
    <location>
        <begin position="219"/>
        <end position="331"/>
    </location>
</feature>
<evidence type="ECO:0000256" key="4">
    <source>
        <dbReference type="ARBA" id="ARBA00022782"/>
    </source>
</evidence>
<evidence type="ECO:0000256" key="2">
    <source>
        <dbReference type="ARBA" id="ARBA00022473"/>
    </source>
</evidence>
<dbReference type="InterPro" id="IPR036085">
    <property type="entry name" value="PAZ_dom_sf"/>
</dbReference>
<dbReference type="FunFam" id="2.170.260.10:FF:000003">
    <property type="entry name" value="Piwi-like RNA-mediated gene silencing 2"/>
    <property type="match status" value="1"/>
</dbReference>
<dbReference type="Gene3D" id="3.30.420.10">
    <property type="entry name" value="Ribonuclease H-like superfamily/Ribonuclease H"/>
    <property type="match status" value="1"/>
</dbReference>
<evidence type="ECO:0000256" key="1">
    <source>
        <dbReference type="ARBA" id="ARBA00004496"/>
    </source>
</evidence>
<name>A0A8C7CNT0_ONCKI</name>
<comment type="subcellular location">
    <subcellularLocation>
        <location evidence="1">Cytoplasm</location>
    </subcellularLocation>
</comment>
<accession>A0A8C7CNT0</accession>
<dbReference type="Pfam" id="PF02171">
    <property type="entry name" value="Piwi"/>
    <property type="match status" value="1"/>
</dbReference>